<organism evidence="2 3">
    <name type="scientific">Rhodopirellula bahusiensis</name>
    <dbReference type="NCBI Taxonomy" id="2014065"/>
    <lineage>
        <taxon>Bacteria</taxon>
        <taxon>Pseudomonadati</taxon>
        <taxon>Planctomycetota</taxon>
        <taxon>Planctomycetia</taxon>
        <taxon>Pirellulales</taxon>
        <taxon>Pirellulaceae</taxon>
        <taxon>Rhodopirellula</taxon>
    </lineage>
</organism>
<gene>
    <name evidence="2" type="ORF">CEE69_31330</name>
</gene>
<name>A0A2G1VX87_9BACT</name>
<evidence type="ECO:0000313" key="2">
    <source>
        <dbReference type="EMBL" id="PHQ31393.1"/>
    </source>
</evidence>
<comment type="caution">
    <text evidence="2">The sequence shown here is derived from an EMBL/GenBank/DDBJ whole genome shotgun (WGS) entry which is preliminary data.</text>
</comment>
<protein>
    <submittedName>
        <fullName evidence="2">Uncharacterized protein</fullName>
    </submittedName>
</protein>
<dbReference type="Proteomes" id="UP000225740">
    <property type="component" value="Unassembled WGS sequence"/>
</dbReference>
<dbReference type="AlphaFoldDB" id="A0A2G1VX87"/>
<evidence type="ECO:0000256" key="1">
    <source>
        <dbReference type="SAM" id="MobiDB-lite"/>
    </source>
</evidence>
<keyword evidence="3" id="KW-1185">Reference proteome</keyword>
<sequence length="76" mass="8122">MDPATQAIAIGTTMDQTCDASRRLRSSTPVLVVGKYGFVVSWSVSSMDRLDASGRDDQSSVGERDQSPGGDERLSI</sequence>
<dbReference type="EMBL" id="NIZW01000054">
    <property type="protein sequence ID" value="PHQ31393.1"/>
    <property type="molecule type" value="Genomic_DNA"/>
</dbReference>
<reference evidence="2 3" key="1">
    <citation type="submission" date="2017-06" db="EMBL/GenBank/DDBJ databases">
        <title>Description of Rhodopirellula bahusiensis sp. nov.</title>
        <authorList>
            <person name="Kizina J."/>
            <person name="Harder J."/>
        </authorList>
    </citation>
    <scope>NUCLEOTIDE SEQUENCE [LARGE SCALE GENOMIC DNA]</scope>
    <source>
        <strain evidence="2 3">SWK21</strain>
    </source>
</reference>
<accession>A0A2G1VX87</accession>
<evidence type="ECO:0000313" key="3">
    <source>
        <dbReference type="Proteomes" id="UP000225740"/>
    </source>
</evidence>
<feature type="region of interest" description="Disordered" evidence="1">
    <location>
        <begin position="50"/>
        <end position="76"/>
    </location>
</feature>
<proteinExistence type="predicted"/>